<dbReference type="InterPro" id="IPR018393">
    <property type="entry name" value="NADHpl_OxRdtase_5_subgr"/>
</dbReference>
<sequence>MNMIYLIVLFPIISFIFLFFFKNILSYKLTILFGISSIFLSTIVVILLRILFLYHHNDIIEIILWNWWNFQDFNINICFLLDNLTFLFLNMITIISCLVCLFSIWYMKNKFDNASFFALINLFVGSMIILVLSNNFVLMYLGWEGISICSYLLINFYFSKSDVNISAFKAFIFTKIGDLFLIAGIILLYIHYHTLNFYDIQFLIKIHIIKYTFLLNIINILLLFGVIGKSAQIPLHIWLPEAMVGPTPVSALIHAATMVTAGVYLITRNYNLFTLTPNILYMIGIIGSITLILSSFLALIKTDIKQILAYSTIGQIGYIFIALSIGAWNSAIIHLTIHAFFKALLFLSAGILIVNCNNEKNIFYMGNQLYKKFPFLYFCFLIGGFSLSGFPILTAGFYSKDSILFYIYQSHNILFFMIAILSILLTTLYIFRLIFIVFHSKSNKNILYSSLNFLQYIPLSILSLLSTIIGIYIIPDISNIFPKIIINQNYIKLYLEIISSILVFLGIFISYYLNILNTDLLSKINLLKIVYFPIKIVNDGFGFFYFYNLIFINLYLKIADFLSLKLFKKINIFLLFLIKKINLFFLYTENSLINLQIFIIIFSVFILIMMINFY</sequence>
<dbReference type="Proteomes" id="UP000298603">
    <property type="component" value="Chromosome"/>
</dbReference>
<comment type="function">
    <text evidence="5">NDH-1 shuttles electrons from NADH, via FMN and iron-sulfur (Fe-S) centers, to quinones in the respiratory chain. Couples the redox reaction to proton translocation (for every two electrons transferred, four hydrogen ions are translocated across the cytoplasmic membrane), and thus conserves the redox energy in a proton gradient.</text>
</comment>
<evidence type="ECO:0000256" key="4">
    <source>
        <dbReference type="ARBA" id="ARBA00023136"/>
    </source>
</evidence>
<evidence type="ECO:0000256" key="8">
    <source>
        <dbReference type="SAM" id="Phobius"/>
    </source>
</evidence>
<feature type="transmembrane region" description="Helical" evidence="8">
    <location>
        <begin position="375"/>
        <end position="393"/>
    </location>
</feature>
<dbReference type="GO" id="GO:0015990">
    <property type="term" value="P:electron transport coupled proton transport"/>
    <property type="evidence" value="ECO:0007669"/>
    <property type="project" value="TreeGrafter"/>
</dbReference>
<evidence type="ECO:0000256" key="2">
    <source>
        <dbReference type="ARBA" id="ARBA00022692"/>
    </source>
</evidence>
<dbReference type="OrthoDB" id="9811798at2"/>
<feature type="transmembrane region" description="Helical" evidence="8">
    <location>
        <begin position="331"/>
        <end position="354"/>
    </location>
</feature>
<feature type="transmembrane region" description="Helical" evidence="8">
    <location>
        <begin position="249"/>
        <end position="267"/>
    </location>
</feature>
<name>A0A4D6YMC3_9GAMM</name>
<dbReference type="GO" id="GO:0003954">
    <property type="term" value="F:NADH dehydrogenase activity"/>
    <property type="evidence" value="ECO:0007669"/>
    <property type="project" value="TreeGrafter"/>
</dbReference>
<organism evidence="11 12">
    <name type="scientific">Buchnera aphidicola</name>
    <name type="common">Therioaphis trifolii</name>
    <dbReference type="NCBI Taxonomy" id="1241884"/>
    <lineage>
        <taxon>Bacteria</taxon>
        <taxon>Pseudomonadati</taxon>
        <taxon>Pseudomonadota</taxon>
        <taxon>Gammaproteobacteria</taxon>
        <taxon>Enterobacterales</taxon>
        <taxon>Erwiniaceae</taxon>
        <taxon>Buchnera</taxon>
    </lineage>
</organism>
<keyword evidence="4 8" id="KW-0472">Membrane</keyword>
<dbReference type="Pfam" id="PF00662">
    <property type="entry name" value="Proton_antipo_N"/>
    <property type="match status" value="1"/>
</dbReference>
<dbReference type="GO" id="GO:0016020">
    <property type="term" value="C:membrane"/>
    <property type="evidence" value="ECO:0007669"/>
    <property type="project" value="UniProtKB-SubCell"/>
</dbReference>
<evidence type="ECO:0000256" key="5">
    <source>
        <dbReference type="ARBA" id="ARBA00025189"/>
    </source>
</evidence>
<gene>
    <name evidence="11" type="ORF">D9V81_00620</name>
</gene>
<feature type="transmembrane region" description="Helical" evidence="8">
    <location>
        <begin position="593"/>
        <end position="613"/>
    </location>
</feature>
<feature type="transmembrane region" description="Helical" evidence="8">
    <location>
        <begin position="279"/>
        <end position="300"/>
    </location>
</feature>
<comment type="subunit">
    <text evidence="6">Composed of 13 different subunits. Subunits NuoA, H, J, K, L, M, N constitute the membrane sector of the complex.</text>
</comment>
<evidence type="ECO:0000256" key="7">
    <source>
        <dbReference type="RuleBase" id="RU000320"/>
    </source>
</evidence>
<dbReference type="GO" id="GO:0008137">
    <property type="term" value="F:NADH dehydrogenase (ubiquinone) activity"/>
    <property type="evidence" value="ECO:0007669"/>
    <property type="project" value="InterPro"/>
</dbReference>
<feature type="transmembrane region" description="Helical" evidence="8">
    <location>
        <begin position="543"/>
        <end position="563"/>
    </location>
</feature>
<proteinExistence type="predicted"/>
<evidence type="ECO:0000256" key="6">
    <source>
        <dbReference type="ARBA" id="ARBA00025811"/>
    </source>
</evidence>
<feature type="transmembrane region" description="Helical" evidence="8">
    <location>
        <begin position="570"/>
        <end position="587"/>
    </location>
</feature>
<dbReference type="GO" id="GO:0042773">
    <property type="term" value="P:ATP synthesis coupled electron transport"/>
    <property type="evidence" value="ECO:0007669"/>
    <property type="project" value="InterPro"/>
</dbReference>
<evidence type="ECO:0000259" key="10">
    <source>
        <dbReference type="Pfam" id="PF00662"/>
    </source>
</evidence>
<feature type="domain" description="NADH:quinone oxidoreductase/Mrp antiporter transmembrane" evidence="9">
    <location>
        <begin position="133"/>
        <end position="426"/>
    </location>
</feature>
<feature type="transmembrane region" description="Helical" evidence="8">
    <location>
        <begin position="138"/>
        <end position="158"/>
    </location>
</feature>
<evidence type="ECO:0000313" key="12">
    <source>
        <dbReference type="Proteomes" id="UP000298603"/>
    </source>
</evidence>
<dbReference type="GO" id="GO:0012505">
    <property type="term" value="C:endomembrane system"/>
    <property type="evidence" value="ECO:0007669"/>
    <property type="project" value="UniProtKB-SubCell"/>
</dbReference>
<keyword evidence="11" id="KW-0560">Oxidoreductase</keyword>
<feature type="transmembrane region" description="Helical" evidence="8">
    <location>
        <begin position="494"/>
        <end position="513"/>
    </location>
</feature>
<evidence type="ECO:0000256" key="1">
    <source>
        <dbReference type="ARBA" id="ARBA00004127"/>
    </source>
</evidence>
<dbReference type="EC" id="1.6.5.-" evidence="11"/>
<keyword evidence="3 8" id="KW-1133">Transmembrane helix</keyword>
<dbReference type="InterPro" id="IPR001750">
    <property type="entry name" value="ND/Mrp_TM"/>
</dbReference>
<comment type="subcellular location">
    <subcellularLocation>
        <location evidence="1">Endomembrane system</location>
        <topology evidence="1">Multi-pass membrane protein</topology>
    </subcellularLocation>
    <subcellularLocation>
        <location evidence="7">Membrane</location>
        <topology evidence="7">Multi-pass membrane protein</topology>
    </subcellularLocation>
</comment>
<keyword evidence="12" id="KW-1185">Reference proteome</keyword>
<dbReference type="InterPro" id="IPR003945">
    <property type="entry name" value="NU5C-like"/>
</dbReference>
<keyword evidence="2 7" id="KW-0812">Transmembrane</keyword>
<feature type="transmembrane region" description="Helical" evidence="8">
    <location>
        <begin position="114"/>
        <end position="132"/>
    </location>
</feature>
<dbReference type="PRINTS" id="PR01435">
    <property type="entry name" value="NPOXDRDTASE5"/>
</dbReference>
<dbReference type="PANTHER" id="PTHR42829:SF2">
    <property type="entry name" value="NADH-UBIQUINONE OXIDOREDUCTASE CHAIN 5"/>
    <property type="match status" value="1"/>
</dbReference>
<feature type="transmembrane region" description="Helical" evidence="8">
    <location>
        <begin position="456"/>
        <end position="474"/>
    </location>
</feature>
<feature type="transmembrane region" description="Helical" evidence="8">
    <location>
        <begin position="307"/>
        <end position="325"/>
    </location>
</feature>
<dbReference type="NCBIfam" id="TIGR01974">
    <property type="entry name" value="NDH_I_L"/>
    <property type="match status" value="1"/>
</dbReference>
<accession>A0A4D6YMC3</accession>
<dbReference type="PRINTS" id="PR01434">
    <property type="entry name" value="NADHDHGNASE5"/>
</dbReference>
<evidence type="ECO:0000256" key="3">
    <source>
        <dbReference type="ARBA" id="ARBA00022989"/>
    </source>
</evidence>
<dbReference type="Pfam" id="PF00361">
    <property type="entry name" value="Proton_antipo_M"/>
    <property type="match status" value="1"/>
</dbReference>
<dbReference type="PANTHER" id="PTHR42829">
    <property type="entry name" value="NADH-UBIQUINONE OXIDOREDUCTASE CHAIN 5"/>
    <property type="match status" value="1"/>
</dbReference>
<reference evidence="11 12" key="1">
    <citation type="submission" date="2018-10" db="EMBL/GenBank/DDBJ databases">
        <title>Comparative functional genomics of the obligate endosymbiont Buchnera aphidicola.</title>
        <authorList>
            <person name="Chong R.A."/>
        </authorList>
    </citation>
    <scope>NUCLEOTIDE SEQUENCE [LARGE SCALE GENOMIC DNA]</scope>
    <source>
        <strain evidence="11 12">Tma</strain>
    </source>
</reference>
<dbReference type="EMBL" id="CP032996">
    <property type="protein sequence ID" value="QCI27124.1"/>
    <property type="molecule type" value="Genomic_DNA"/>
</dbReference>
<feature type="transmembrane region" description="Helical" evidence="8">
    <location>
        <begin position="170"/>
        <end position="192"/>
    </location>
</feature>
<feature type="transmembrane region" description="Helical" evidence="8">
    <location>
        <begin position="208"/>
        <end position="228"/>
    </location>
</feature>
<evidence type="ECO:0000259" key="9">
    <source>
        <dbReference type="Pfam" id="PF00361"/>
    </source>
</evidence>
<feature type="transmembrane region" description="Helical" evidence="8">
    <location>
        <begin position="6"/>
        <end position="25"/>
    </location>
</feature>
<evidence type="ECO:0000313" key="11">
    <source>
        <dbReference type="EMBL" id="QCI27124.1"/>
    </source>
</evidence>
<feature type="transmembrane region" description="Helical" evidence="8">
    <location>
        <begin position="413"/>
        <end position="435"/>
    </location>
</feature>
<feature type="transmembrane region" description="Helical" evidence="8">
    <location>
        <begin position="86"/>
        <end position="107"/>
    </location>
</feature>
<protein>
    <submittedName>
        <fullName evidence="11">NADH-quinone oxidoreductase subunit L</fullName>
        <ecNumber evidence="11">1.6.5.-</ecNumber>
    </submittedName>
</protein>
<feature type="domain" description="NADH-Ubiquinone oxidoreductase (complex I) chain 5 N-terminal" evidence="10">
    <location>
        <begin position="67"/>
        <end position="117"/>
    </location>
</feature>
<dbReference type="AlphaFoldDB" id="A0A4D6YMC3"/>
<feature type="transmembrane region" description="Helical" evidence="8">
    <location>
        <begin position="32"/>
        <end position="54"/>
    </location>
</feature>
<dbReference type="InterPro" id="IPR001516">
    <property type="entry name" value="Proton_antipo_N"/>
</dbReference>